<name>A0A7J7CMD5_TRIWF</name>
<dbReference type="FunCoup" id="A0A7J7CMD5">
    <property type="interactions" value="62"/>
</dbReference>
<proteinExistence type="predicted"/>
<dbReference type="PANTHER" id="PTHR31719">
    <property type="entry name" value="NAC TRANSCRIPTION FACTOR 56"/>
    <property type="match status" value="1"/>
</dbReference>
<evidence type="ECO:0000313" key="7">
    <source>
        <dbReference type="EMBL" id="KAF5735257.1"/>
    </source>
</evidence>
<feature type="domain" description="NAC" evidence="6">
    <location>
        <begin position="1"/>
        <end position="78"/>
    </location>
</feature>
<evidence type="ECO:0000313" key="8">
    <source>
        <dbReference type="Proteomes" id="UP000593562"/>
    </source>
</evidence>
<keyword evidence="4" id="KW-0539">Nucleus</keyword>
<dbReference type="Proteomes" id="UP000593562">
    <property type="component" value="Unassembled WGS sequence"/>
</dbReference>
<evidence type="ECO:0000256" key="4">
    <source>
        <dbReference type="ARBA" id="ARBA00023242"/>
    </source>
</evidence>
<dbReference type="AlphaFoldDB" id="A0A7J7CMD5"/>
<evidence type="ECO:0000256" key="3">
    <source>
        <dbReference type="ARBA" id="ARBA00023163"/>
    </source>
</evidence>
<dbReference type="EMBL" id="JAAARO010000015">
    <property type="protein sequence ID" value="KAF5735257.1"/>
    <property type="molecule type" value="Genomic_DNA"/>
</dbReference>
<gene>
    <name evidence="7" type="ORF">HS088_TW15G00758</name>
</gene>
<keyword evidence="2" id="KW-0238">DNA-binding</keyword>
<dbReference type="GO" id="GO:0003677">
    <property type="term" value="F:DNA binding"/>
    <property type="evidence" value="ECO:0007669"/>
    <property type="project" value="UniProtKB-KW"/>
</dbReference>
<comment type="caution">
    <text evidence="7">The sequence shown here is derived from an EMBL/GenBank/DDBJ whole genome shotgun (WGS) entry which is preliminary data.</text>
</comment>
<keyword evidence="3" id="KW-0804">Transcription</keyword>
<dbReference type="PROSITE" id="PS51005">
    <property type="entry name" value="NAC"/>
    <property type="match status" value="1"/>
</dbReference>
<evidence type="ECO:0000256" key="1">
    <source>
        <dbReference type="ARBA" id="ARBA00023015"/>
    </source>
</evidence>
<reference evidence="7 8" key="1">
    <citation type="journal article" date="2020" name="Nat. Commun.">
        <title>Genome of Tripterygium wilfordii and identification of cytochrome P450 involved in triptolide biosynthesis.</title>
        <authorList>
            <person name="Tu L."/>
            <person name="Su P."/>
            <person name="Zhang Z."/>
            <person name="Gao L."/>
            <person name="Wang J."/>
            <person name="Hu T."/>
            <person name="Zhou J."/>
            <person name="Zhang Y."/>
            <person name="Zhao Y."/>
            <person name="Liu Y."/>
            <person name="Song Y."/>
            <person name="Tong Y."/>
            <person name="Lu Y."/>
            <person name="Yang J."/>
            <person name="Xu C."/>
            <person name="Jia M."/>
            <person name="Peters R.J."/>
            <person name="Huang L."/>
            <person name="Gao W."/>
        </authorList>
    </citation>
    <scope>NUCLEOTIDE SEQUENCE [LARGE SCALE GENOMIC DNA]</scope>
    <source>
        <strain evidence="8">cv. XIE 37</strain>
        <tissue evidence="7">Leaf</tissue>
    </source>
</reference>
<dbReference type="Pfam" id="PF02365">
    <property type="entry name" value="NAM"/>
    <property type="match status" value="1"/>
</dbReference>
<accession>A0A7J7CMD5</accession>
<dbReference type="SUPFAM" id="SSF101941">
    <property type="entry name" value="NAC domain"/>
    <property type="match status" value="1"/>
</dbReference>
<evidence type="ECO:0000256" key="5">
    <source>
        <dbReference type="SAM" id="MobiDB-lite"/>
    </source>
</evidence>
<dbReference type="InterPro" id="IPR036093">
    <property type="entry name" value="NAC_dom_sf"/>
</dbReference>
<feature type="region of interest" description="Disordered" evidence="5">
    <location>
        <begin position="86"/>
        <end position="123"/>
    </location>
</feature>
<evidence type="ECO:0000259" key="6">
    <source>
        <dbReference type="PROSITE" id="PS51005"/>
    </source>
</evidence>
<keyword evidence="8" id="KW-1185">Reference proteome</keyword>
<keyword evidence="1" id="KW-0805">Transcription regulation</keyword>
<organism evidence="7 8">
    <name type="scientific">Tripterygium wilfordii</name>
    <name type="common">Thunder God vine</name>
    <dbReference type="NCBI Taxonomy" id="458696"/>
    <lineage>
        <taxon>Eukaryota</taxon>
        <taxon>Viridiplantae</taxon>
        <taxon>Streptophyta</taxon>
        <taxon>Embryophyta</taxon>
        <taxon>Tracheophyta</taxon>
        <taxon>Spermatophyta</taxon>
        <taxon>Magnoliopsida</taxon>
        <taxon>eudicotyledons</taxon>
        <taxon>Gunneridae</taxon>
        <taxon>Pentapetalae</taxon>
        <taxon>rosids</taxon>
        <taxon>fabids</taxon>
        <taxon>Celastrales</taxon>
        <taxon>Celastraceae</taxon>
        <taxon>Tripterygium</taxon>
    </lineage>
</organism>
<dbReference type="Gene3D" id="2.170.150.80">
    <property type="entry name" value="NAC domain"/>
    <property type="match status" value="1"/>
</dbReference>
<dbReference type="InterPro" id="IPR003441">
    <property type="entry name" value="NAC-dom"/>
</dbReference>
<dbReference type="GO" id="GO:0006355">
    <property type="term" value="P:regulation of DNA-templated transcription"/>
    <property type="evidence" value="ECO:0007669"/>
    <property type="project" value="InterPro"/>
</dbReference>
<evidence type="ECO:0000256" key="2">
    <source>
        <dbReference type="ARBA" id="ARBA00023125"/>
    </source>
</evidence>
<dbReference type="InParanoid" id="A0A7J7CMD5"/>
<protein>
    <submittedName>
        <fullName evidence="7">Putative transcription factor</fullName>
    </submittedName>
</protein>
<dbReference type="PANTHER" id="PTHR31719:SF201">
    <property type="entry name" value="NAC TRANSCRIPTION FACTOR 47"/>
    <property type="match status" value="1"/>
</dbReference>
<sequence length="269" mass="29824">MASKMVAGGVGGMQENLGVKKALVFYKGRPPKGVKTNWIMHEYRLADALSYNHNNKPIKSKDSPMRLDHWVLCRIYRKSNVSTSIAAATSGQEEEEEEQKQFVQDPPLPALKTPVSHNRLNPQKSSSFSNLLDALDYSFLTNFLSDNQGNQTGFDFSTAAFNITTATQDQAFSSTGGNIGSSSGSYMIPKLPPLNNSSAPNMENKLKRQNSITDDDILNHPSKKLINSCSFTSNSPTQPDHTPQQYNFLNHSFLINQQLLLSPHLQFQG</sequence>